<evidence type="ECO:0000313" key="7">
    <source>
        <dbReference type="Proteomes" id="UP000294749"/>
    </source>
</evidence>
<accession>A0A4V3EQ44</accession>
<comment type="caution">
    <text evidence="6">The sequence shown here is derived from an EMBL/GenBank/DDBJ whole genome shotgun (WGS) entry which is preliminary data.</text>
</comment>
<dbReference type="PANTHER" id="PTHR43095:SF5">
    <property type="entry name" value="XYLULOSE KINASE"/>
    <property type="match status" value="1"/>
</dbReference>
<dbReference type="InterPro" id="IPR000577">
    <property type="entry name" value="Carb_kinase_FGGY"/>
</dbReference>
<keyword evidence="2" id="KW-0808">Transferase</keyword>
<dbReference type="CDD" id="cd07809">
    <property type="entry name" value="ASKHA_NBD_FGGY_BaXK-like"/>
    <property type="match status" value="1"/>
</dbReference>
<dbReference type="AlphaFoldDB" id="A0A4V3EQ44"/>
<evidence type="ECO:0000259" key="5">
    <source>
        <dbReference type="Pfam" id="PF02782"/>
    </source>
</evidence>
<feature type="domain" description="Carbohydrate kinase FGGY C-terminal" evidence="5">
    <location>
        <begin position="259"/>
        <end position="446"/>
    </location>
</feature>
<dbReference type="Pfam" id="PF02782">
    <property type="entry name" value="FGGY_C"/>
    <property type="match status" value="1"/>
</dbReference>
<evidence type="ECO:0000256" key="1">
    <source>
        <dbReference type="ARBA" id="ARBA00009156"/>
    </source>
</evidence>
<evidence type="ECO:0000259" key="4">
    <source>
        <dbReference type="Pfam" id="PF00370"/>
    </source>
</evidence>
<proteinExistence type="inferred from homology"/>
<dbReference type="InterPro" id="IPR050406">
    <property type="entry name" value="FGGY_Carb_Kinase"/>
</dbReference>
<evidence type="ECO:0000256" key="2">
    <source>
        <dbReference type="ARBA" id="ARBA00022679"/>
    </source>
</evidence>
<keyword evidence="3 6" id="KW-0418">Kinase</keyword>
<dbReference type="Pfam" id="PF00370">
    <property type="entry name" value="FGGY_N"/>
    <property type="match status" value="1"/>
</dbReference>
<feature type="domain" description="Carbohydrate kinase FGGY N-terminal" evidence="4">
    <location>
        <begin position="2"/>
        <end position="245"/>
    </location>
</feature>
<evidence type="ECO:0000256" key="3">
    <source>
        <dbReference type="ARBA" id="ARBA00022777"/>
    </source>
</evidence>
<dbReference type="EMBL" id="SOAY01000014">
    <property type="protein sequence ID" value="TDT40458.1"/>
    <property type="molecule type" value="Genomic_DNA"/>
</dbReference>
<dbReference type="OrthoDB" id="9805576at2"/>
<comment type="similarity">
    <text evidence="1">Belongs to the FGGY kinase family.</text>
</comment>
<evidence type="ECO:0000313" key="6">
    <source>
        <dbReference type="EMBL" id="TDT40458.1"/>
    </source>
</evidence>
<sequence>MYHLGLDIGSSSIKIALVNASTGKSVGVVTEPETEMSMEAVKNGWAEQSPEDWWRYVCSGIEKLCVQQNISKSDISGIGISYQMHGLVLIDKEGNTLRKSIIWCDSRAVGIGQQAYEEIGAETCDTHLLNSPSNFTASKLKWVKENEPEIYAQIYKMMLPGDYIAYKLSGVANTTVSGLSEGIFWDFKKDAIADLVLDQYGLAKDMIPDIVDTFSVQSKVNEKGAAESGLSIDTPILYRAGDQPNNALTLNVFNPGEVAATGGTSGVVYAVTDNLSVKESSRVNNFAHVNYSPGKPARIGKLLCINGAGIQYRWLLNNLDVASYEEMNTLADEVPIGSDGVAMIPFGNGAERMLQSKEVGTRILNLNLNNHGKGHLCRAALEGIAFSFVYGMEIMESDGIKVNVMRTGNDNLFRSEIFSNTVSTLIGYDIEIYDTTGAIGAARAANLHKGDYEAFGKAILDNDYVKTFSPKKDKKAYQEAYATWKKELELILNNL</sequence>
<dbReference type="InterPro" id="IPR018485">
    <property type="entry name" value="FGGY_C"/>
</dbReference>
<dbReference type="InterPro" id="IPR018484">
    <property type="entry name" value="FGGY_N"/>
</dbReference>
<protein>
    <submittedName>
        <fullName evidence="6">Xylulokinase</fullName>
    </submittedName>
</protein>
<dbReference type="PIRSF" id="PIRSF000538">
    <property type="entry name" value="GlpK"/>
    <property type="match status" value="1"/>
</dbReference>
<organism evidence="6 7">
    <name type="scientific">Maribacter spongiicola</name>
    <dbReference type="NCBI Taxonomy" id="1206753"/>
    <lineage>
        <taxon>Bacteria</taxon>
        <taxon>Pseudomonadati</taxon>
        <taxon>Bacteroidota</taxon>
        <taxon>Flavobacteriia</taxon>
        <taxon>Flavobacteriales</taxon>
        <taxon>Flavobacteriaceae</taxon>
        <taxon>Maribacter</taxon>
    </lineage>
</organism>
<name>A0A4V3EQ44_9FLAO</name>
<dbReference type="GO" id="GO:0016301">
    <property type="term" value="F:kinase activity"/>
    <property type="evidence" value="ECO:0007669"/>
    <property type="project" value="UniProtKB-KW"/>
</dbReference>
<gene>
    <name evidence="6" type="ORF">CLV90_3305</name>
</gene>
<dbReference type="InterPro" id="IPR043129">
    <property type="entry name" value="ATPase_NBD"/>
</dbReference>
<dbReference type="Proteomes" id="UP000294749">
    <property type="component" value="Unassembled WGS sequence"/>
</dbReference>
<dbReference type="PANTHER" id="PTHR43095">
    <property type="entry name" value="SUGAR KINASE"/>
    <property type="match status" value="1"/>
</dbReference>
<reference evidence="6 7" key="1">
    <citation type="submission" date="2019-03" db="EMBL/GenBank/DDBJ databases">
        <title>Genomic Encyclopedia of Archaeal and Bacterial Type Strains, Phase II (KMG-II): from individual species to whole genera.</title>
        <authorList>
            <person name="Goeker M."/>
        </authorList>
    </citation>
    <scope>NUCLEOTIDE SEQUENCE [LARGE SCALE GENOMIC DNA]</scope>
    <source>
        <strain evidence="6 7">DSM 25233</strain>
    </source>
</reference>
<dbReference type="SUPFAM" id="SSF53067">
    <property type="entry name" value="Actin-like ATPase domain"/>
    <property type="match status" value="2"/>
</dbReference>
<dbReference type="GO" id="GO:0005975">
    <property type="term" value="P:carbohydrate metabolic process"/>
    <property type="evidence" value="ECO:0007669"/>
    <property type="project" value="InterPro"/>
</dbReference>
<keyword evidence="7" id="KW-1185">Reference proteome</keyword>
<dbReference type="Gene3D" id="3.30.420.40">
    <property type="match status" value="2"/>
</dbReference>